<dbReference type="EMBL" id="ADCX01000004">
    <property type="protein sequence ID" value="EFG27202.1"/>
    <property type="molecule type" value="Genomic_DNA"/>
</dbReference>
<protein>
    <recommendedName>
        <fullName evidence="1">DUF4097 domain-containing protein</fullName>
    </recommendedName>
</protein>
<dbReference type="InterPro" id="IPR025164">
    <property type="entry name" value="Toastrack_DUF4097"/>
</dbReference>
<dbReference type="Gene3D" id="2.160.20.120">
    <property type="match status" value="1"/>
</dbReference>
<feature type="domain" description="DUF4097" evidence="1">
    <location>
        <begin position="96"/>
        <end position="194"/>
    </location>
</feature>
<accession>W5IK10</accession>
<dbReference type="HOGENOM" id="CLU_1229180_0_0_11"/>
<dbReference type="RefSeq" id="WP_006293206.1">
    <property type="nucleotide sequence ID" value="NZ_GG770225.1"/>
</dbReference>
<dbReference type="eggNOG" id="ENOG502ZR7A">
    <property type="taxonomic scope" value="Bacteria"/>
</dbReference>
<dbReference type="AlphaFoldDB" id="W5IK10"/>
<organism evidence="2 3">
    <name type="scientific">Scardovia inopinata F0304</name>
    <dbReference type="NCBI Taxonomy" id="641146"/>
    <lineage>
        <taxon>Bacteria</taxon>
        <taxon>Bacillati</taxon>
        <taxon>Actinomycetota</taxon>
        <taxon>Actinomycetes</taxon>
        <taxon>Bifidobacteriales</taxon>
        <taxon>Bifidobacteriaceae</taxon>
        <taxon>Scardovia</taxon>
    </lineage>
</organism>
<evidence type="ECO:0000313" key="2">
    <source>
        <dbReference type="EMBL" id="EFG27202.1"/>
    </source>
</evidence>
<name>W5IK10_SCAIO</name>
<keyword evidence="3" id="KW-1185">Reference proteome</keyword>
<evidence type="ECO:0000313" key="3">
    <source>
        <dbReference type="Proteomes" id="UP000005777"/>
    </source>
</evidence>
<sequence>MSVSDDELRQTVKLTVNAKAMDVIIRKGESPAVDYENCGPEDFDCVFDQGKLKIKLNDEEWKRKHPQSSYLGGHLVIKGVGHGGSKDKIYKITLTLPTLERIKIKASASTVTVSGQTLQKARVRCDASKVKFVNTQARTIDFTVNAGKITARDLNLEKDSTFEANAGKIKLTRCLIPEAGYDIHSVMSTVTVPGGNGSSSGHGHYVRKGSPVLTGTANLASVSIS</sequence>
<proteinExistence type="predicted"/>
<evidence type="ECO:0000259" key="1">
    <source>
        <dbReference type="Pfam" id="PF13349"/>
    </source>
</evidence>
<dbReference type="Proteomes" id="UP000005777">
    <property type="component" value="Unassembled WGS sequence"/>
</dbReference>
<comment type="caution">
    <text evidence="2">The sequence shown here is derived from an EMBL/GenBank/DDBJ whole genome shotgun (WGS) entry which is preliminary data.</text>
</comment>
<reference evidence="2 3" key="1">
    <citation type="submission" date="2012-01" db="EMBL/GenBank/DDBJ databases">
        <title>The Genome Sequence of Scardovia inopinata F0304.</title>
        <authorList>
            <consortium name="The Broad Institute Genome Sequencing Platform"/>
            <person name="Earl A."/>
            <person name="Ward D."/>
            <person name="Feldgarden M."/>
            <person name="Gevers D."/>
            <person name="Izard J."/>
            <person name="Baranova O.V."/>
            <person name="Blanton J.M."/>
            <person name="Tanner A.C."/>
            <person name="Dewhirst F.E."/>
            <person name="Young S.K."/>
            <person name="Zeng Q."/>
            <person name="Gargeya S."/>
            <person name="Fitzgerald M."/>
            <person name="Haas B."/>
            <person name="Abouelleil A."/>
            <person name="Alvarado L."/>
            <person name="Arachchi H.M."/>
            <person name="Berlin A."/>
            <person name="Chapman S.B."/>
            <person name="Gearin G."/>
            <person name="Goldberg J."/>
            <person name="Griggs A."/>
            <person name="Gujja S."/>
            <person name="Hansen M."/>
            <person name="Heiman D."/>
            <person name="Howarth C."/>
            <person name="Larimer J."/>
            <person name="Lui A."/>
            <person name="MacDonald P.J."/>
            <person name="McCowen C."/>
            <person name="Montmayeur A."/>
            <person name="Murphy C."/>
            <person name="Neiman D."/>
            <person name="Pearson M."/>
            <person name="Priest M."/>
            <person name="Roberts A."/>
            <person name="Saif S."/>
            <person name="Shea T."/>
            <person name="Sisk P."/>
            <person name="Stolte C."/>
            <person name="Sykes S."/>
            <person name="Wortman J."/>
            <person name="Nusbaum C."/>
            <person name="Birren B."/>
        </authorList>
    </citation>
    <scope>NUCLEOTIDE SEQUENCE [LARGE SCALE GENOMIC DNA]</scope>
    <source>
        <strain evidence="2 3">F0304</strain>
    </source>
</reference>
<gene>
    <name evidence="2" type="ORF">HMPREF9020_00841</name>
</gene>
<dbReference type="Pfam" id="PF13349">
    <property type="entry name" value="DUF4097"/>
    <property type="match status" value="1"/>
</dbReference>